<dbReference type="EMBL" id="JPIN01000008">
    <property type="protein sequence ID" value="KFZ28380.1"/>
    <property type="molecule type" value="Genomic_DNA"/>
</dbReference>
<proteinExistence type="predicted"/>
<dbReference type="Gene3D" id="3.30.700.10">
    <property type="entry name" value="Glycoprotein, Type 4 Pilin"/>
    <property type="match status" value="1"/>
</dbReference>
<dbReference type="SUPFAM" id="SSF54523">
    <property type="entry name" value="Pili subunits"/>
    <property type="match status" value="1"/>
</dbReference>
<accession>A0A094IL30</accession>
<dbReference type="AlphaFoldDB" id="A0A094IL30"/>
<dbReference type="Pfam" id="PF16732">
    <property type="entry name" value="ComP_DUS"/>
    <property type="match status" value="1"/>
</dbReference>
<protein>
    <recommendedName>
        <fullName evidence="3">Pilus assembly protein PilE</fullName>
    </recommendedName>
</protein>
<dbReference type="GO" id="GO:0043683">
    <property type="term" value="P:type IV pilus assembly"/>
    <property type="evidence" value="ECO:0007669"/>
    <property type="project" value="InterPro"/>
</dbReference>
<comment type="caution">
    <text evidence="1">The sequence shown here is derived from an EMBL/GenBank/DDBJ whole genome shotgun (WGS) entry which is preliminary data.</text>
</comment>
<organism evidence="1 2">
    <name type="scientific">Pseudidiomarina atlantica</name>
    <dbReference type="NCBI Taxonomy" id="1517416"/>
    <lineage>
        <taxon>Bacteria</taxon>
        <taxon>Pseudomonadati</taxon>
        <taxon>Pseudomonadota</taxon>
        <taxon>Gammaproteobacteria</taxon>
        <taxon>Alteromonadales</taxon>
        <taxon>Idiomarinaceae</taxon>
        <taxon>Pseudidiomarina</taxon>
    </lineage>
</organism>
<evidence type="ECO:0000313" key="2">
    <source>
        <dbReference type="Proteomes" id="UP000053718"/>
    </source>
</evidence>
<evidence type="ECO:0008006" key="3">
    <source>
        <dbReference type="Google" id="ProtNLM"/>
    </source>
</evidence>
<name>A0A094IL30_9GAMM</name>
<reference evidence="1 2" key="1">
    <citation type="submission" date="2014-06" db="EMBL/GenBank/DDBJ databases">
        <title>Draft genome sequence of Idiomarina sp. MCCC 1A10513.</title>
        <authorList>
            <person name="Du J."/>
            <person name="Lai Q."/>
            <person name="Shao Z."/>
        </authorList>
    </citation>
    <scope>NUCLEOTIDE SEQUENCE [LARGE SCALE GENOMIC DNA]</scope>
    <source>
        <strain evidence="1 2">MCCC 1A10513</strain>
    </source>
</reference>
<dbReference type="OrthoDB" id="5296638at2"/>
<sequence length="123" mass="13266">MIVLVIVAILAAVAVPNYNDYVERSYVNTASSDLVTLSLALSNRFQRELTYPAVTTDSTSETVAEVNGWAPAENDYFSYTMTSTTTGYTLTATGSGRLDGCVLTLQDDNTRTIAGECGGMDEW</sequence>
<dbReference type="InterPro" id="IPR045584">
    <property type="entry name" value="Pilin-like"/>
</dbReference>
<keyword evidence="2" id="KW-1185">Reference proteome</keyword>
<dbReference type="STRING" id="1517416.IDAT_08695"/>
<evidence type="ECO:0000313" key="1">
    <source>
        <dbReference type="EMBL" id="KFZ28380.1"/>
    </source>
</evidence>
<dbReference type="InterPro" id="IPR031982">
    <property type="entry name" value="PilE-like"/>
</dbReference>
<dbReference type="Proteomes" id="UP000053718">
    <property type="component" value="Unassembled WGS sequence"/>
</dbReference>
<dbReference type="eggNOG" id="COG4968">
    <property type="taxonomic scope" value="Bacteria"/>
</dbReference>
<gene>
    <name evidence="1" type="ORF">IDAT_08695</name>
</gene>